<evidence type="ECO:0000313" key="3">
    <source>
        <dbReference type="Proteomes" id="UP001634394"/>
    </source>
</evidence>
<comment type="caution">
    <text evidence="2">The sequence shown here is derived from an EMBL/GenBank/DDBJ whole genome shotgun (WGS) entry which is preliminary data.</text>
</comment>
<evidence type="ECO:0000256" key="1">
    <source>
        <dbReference type="SAM" id="SignalP"/>
    </source>
</evidence>
<organism evidence="2 3">
    <name type="scientific">Sinanodonta woodiana</name>
    <name type="common">Chinese pond mussel</name>
    <name type="synonym">Anodonta woodiana</name>
    <dbReference type="NCBI Taxonomy" id="1069815"/>
    <lineage>
        <taxon>Eukaryota</taxon>
        <taxon>Metazoa</taxon>
        <taxon>Spiralia</taxon>
        <taxon>Lophotrochozoa</taxon>
        <taxon>Mollusca</taxon>
        <taxon>Bivalvia</taxon>
        <taxon>Autobranchia</taxon>
        <taxon>Heteroconchia</taxon>
        <taxon>Palaeoheterodonta</taxon>
        <taxon>Unionida</taxon>
        <taxon>Unionoidea</taxon>
        <taxon>Unionidae</taxon>
        <taxon>Unioninae</taxon>
        <taxon>Sinanodonta</taxon>
    </lineage>
</organism>
<reference evidence="2 3" key="1">
    <citation type="submission" date="2024-11" db="EMBL/GenBank/DDBJ databases">
        <title>Chromosome-level genome assembly of the freshwater bivalve Anodonta woodiana.</title>
        <authorList>
            <person name="Chen X."/>
        </authorList>
    </citation>
    <scope>NUCLEOTIDE SEQUENCE [LARGE SCALE GENOMIC DNA]</scope>
    <source>
        <strain evidence="2">MN2024</strain>
        <tissue evidence="2">Gills</tissue>
    </source>
</reference>
<dbReference type="Proteomes" id="UP001634394">
    <property type="component" value="Unassembled WGS sequence"/>
</dbReference>
<name>A0ABD3VXR4_SINWO</name>
<accession>A0ABD3VXR4</accession>
<evidence type="ECO:0008006" key="4">
    <source>
        <dbReference type="Google" id="ProtNLM"/>
    </source>
</evidence>
<protein>
    <recommendedName>
        <fullName evidence="4">CUB domain-containing protein</fullName>
    </recommendedName>
</protein>
<dbReference type="AlphaFoldDB" id="A0ABD3VXR4"/>
<dbReference type="InterPro" id="IPR035914">
    <property type="entry name" value="Sperma_CUB_dom_sf"/>
</dbReference>
<sequence>MLNNIQLTCVLVVFNGFSSSLGQTLPDETLYRDNACYGSNTYSYFAANCSTNHAIAVSKVKGGAKPYTTGCPPVINGTDNISFADCCVYSPGDCIEEFPGALKTYHDGCSGEQACKFGTGAIRYRFVNCQEPLVNNSFNSYMELDYYCINKTTIGSTCTSVSMTTSGKALYLWNNGYPNTSSADCICSIEVNSSTAQISVTAMRIEHFGNSSIRFLDGVYDAKEITLFSNVSTITNTFTSTSNYLLMKYIKGQINDTARYWLRFKGE</sequence>
<keyword evidence="1" id="KW-0732">Signal</keyword>
<dbReference type="EMBL" id="JBJQND010000009">
    <property type="protein sequence ID" value="KAL3866399.1"/>
    <property type="molecule type" value="Genomic_DNA"/>
</dbReference>
<proteinExistence type="predicted"/>
<keyword evidence="3" id="KW-1185">Reference proteome</keyword>
<evidence type="ECO:0000313" key="2">
    <source>
        <dbReference type="EMBL" id="KAL3866399.1"/>
    </source>
</evidence>
<gene>
    <name evidence="2" type="ORF">ACJMK2_043700</name>
</gene>
<feature type="signal peptide" evidence="1">
    <location>
        <begin position="1"/>
        <end position="22"/>
    </location>
</feature>
<feature type="chain" id="PRO_5044753874" description="CUB domain-containing protein" evidence="1">
    <location>
        <begin position="23"/>
        <end position="267"/>
    </location>
</feature>
<dbReference type="SUPFAM" id="SSF49854">
    <property type="entry name" value="Spermadhesin, CUB domain"/>
    <property type="match status" value="1"/>
</dbReference>